<dbReference type="AlphaFoldDB" id="A0A370NE04"/>
<keyword evidence="5" id="KW-1185">Reference proteome</keyword>
<feature type="signal peptide" evidence="3">
    <location>
        <begin position="1"/>
        <end position="25"/>
    </location>
</feature>
<feature type="compositionally biased region" description="Polar residues" evidence="1">
    <location>
        <begin position="498"/>
        <end position="514"/>
    </location>
</feature>
<reference evidence="5" key="1">
    <citation type="submission" date="2018-05" db="EMBL/GenBank/DDBJ databases">
        <authorList>
            <person name="Feng T."/>
        </authorList>
    </citation>
    <scope>NUCLEOTIDE SEQUENCE [LARGE SCALE GENOMIC DNA]</scope>
    <source>
        <strain evidence="5">S27</strain>
    </source>
</reference>
<sequence>MKRFLILTVWCLAIAAVSAPPLAAAADHFARRFALEFDSGAAYYSIRLPVAVYAASRRSDLGDVRVFNGAGEPVPYSLDAPREAVRTPPTLRTVRWFPLPATEAGGARAPLGVTIAADGSLRTTAAPPTRAQHDTDLVDVGRVAGEAGALVVHLRNDNYQGRVTVESSNDLRNWQPAGDAQLLKVTYNGSTLSQDRIALDGMRARYVRLRWLDGAPYIESIELEVQAANSDSAQRADTQREWREGIVARAGPTAGEYFFDTGGPYPVDRLRLNLPQPNTVAPAVVYSRTGLQSPWREVSNATLYRLHNGAVEQSNPSLEVAADTDRQWRVVVDARNGGLGSGVLTVAAGWRPATLTFVARGAAPFTLAVGNEAAVSSAVSREELLMGASSVAVAARLGAALPVAPQDADAQSANKDRDAMRRYVLWAALLLAVSSLGMIAWRVGRGARTAVDVAGARAGTEAGHVAGTTADTEASAATGSAAGTEASASTGTTAGVVANNTGSADGTGQSSDRA</sequence>
<evidence type="ECO:0000256" key="3">
    <source>
        <dbReference type="SAM" id="SignalP"/>
    </source>
</evidence>
<evidence type="ECO:0000313" key="5">
    <source>
        <dbReference type="Proteomes" id="UP000254875"/>
    </source>
</evidence>
<keyword evidence="3" id="KW-0732">Signal</keyword>
<keyword evidence="2" id="KW-0812">Transmembrane</keyword>
<evidence type="ECO:0000313" key="4">
    <source>
        <dbReference type="EMBL" id="RDK03813.1"/>
    </source>
</evidence>
<feature type="compositionally biased region" description="Low complexity" evidence="1">
    <location>
        <begin position="466"/>
        <end position="495"/>
    </location>
</feature>
<proteinExistence type="predicted"/>
<feature type="transmembrane region" description="Helical" evidence="2">
    <location>
        <begin position="423"/>
        <end position="441"/>
    </location>
</feature>
<comment type="caution">
    <text evidence="4">The sequence shown here is derived from an EMBL/GenBank/DDBJ whole genome shotgun (WGS) entry which is preliminary data.</text>
</comment>
<keyword evidence="2" id="KW-0472">Membrane</keyword>
<dbReference type="OrthoDB" id="5405606at2"/>
<accession>A0A370NE04</accession>
<dbReference type="RefSeq" id="WP_115099889.1">
    <property type="nucleotide sequence ID" value="NZ_QHKS01000003.1"/>
</dbReference>
<dbReference type="Proteomes" id="UP000254875">
    <property type="component" value="Unassembled WGS sequence"/>
</dbReference>
<organism evidence="4 5">
    <name type="scientific">Paraburkholderia lacunae</name>
    <dbReference type="NCBI Taxonomy" id="2211104"/>
    <lineage>
        <taxon>Bacteria</taxon>
        <taxon>Pseudomonadati</taxon>
        <taxon>Pseudomonadota</taxon>
        <taxon>Betaproteobacteria</taxon>
        <taxon>Burkholderiales</taxon>
        <taxon>Burkholderiaceae</taxon>
        <taxon>Paraburkholderia</taxon>
    </lineage>
</organism>
<name>A0A370NE04_9BURK</name>
<dbReference type="EMBL" id="QHKS01000003">
    <property type="protein sequence ID" value="RDK03813.1"/>
    <property type="molecule type" value="Genomic_DNA"/>
</dbReference>
<keyword evidence="2" id="KW-1133">Transmembrane helix</keyword>
<evidence type="ECO:0000256" key="1">
    <source>
        <dbReference type="SAM" id="MobiDB-lite"/>
    </source>
</evidence>
<protein>
    <submittedName>
        <fullName evidence="4">DUF3999 domain-containing protein</fullName>
    </submittedName>
</protein>
<dbReference type="InterPro" id="IPR025060">
    <property type="entry name" value="DUF3999"/>
</dbReference>
<gene>
    <name evidence="4" type="ORF">DLM46_06275</name>
</gene>
<feature type="region of interest" description="Disordered" evidence="1">
    <location>
        <begin position="464"/>
        <end position="514"/>
    </location>
</feature>
<dbReference type="Pfam" id="PF13163">
    <property type="entry name" value="DUF3999"/>
    <property type="match status" value="1"/>
</dbReference>
<evidence type="ECO:0000256" key="2">
    <source>
        <dbReference type="SAM" id="Phobius"/>
    </source>
</evidence>
<feature type="chain" id="PRO_5016720067" evidence="3">
    <location>
        <begin position="26"/>
        <end position="514"/>
    </location>
</feature>
<dbReference type="Gene3D" id="2.60.120.260">
    <property type="entry name" value="Galactose-binding domain-like"/>
    <property type="match status" value="1"/>
</dbReference>